<accession>A0A7S1Z2Z8</accession>
<evidence type="ECO:0008006" key="2">
    <source>
        <dbReference type="Google" id="ProtNLM"/>
    </source>
</evidence>
<name>A0A7S1Z2Z8_9STRA</name>
<evidence type="ECO:0000313" key="1">
    <source>
        <dbReference type="EMBL" id="CAD9327035.1"/>
    </source>
</evidence>
<gene>
    <name evidence="1" type="ORF">DBRI1063_LOCUS9469</name>
</gene>
<proteinExistence type="predicted"/>
<organism evidence="1">
    <name type="scientific">Ditylum brightwellii</name>
    <dbReference type="NCBI Taxonomy" id="49249"/>
    <lineage>
        <taxon>Eukaryota</taxon>
        <taxon>Sar</taxon>
        <taxon>Stramenopiles</taxon>
        <taxon>Ochrophyta</taxon>
        <taxon>Bacillariophyta</taxon>
        <taxon>Mediophyceae</taxon>
        <taxon>Lithodesmiophycidae</taxon>
        <taxon>Lithodesmiales</taxon>
        <taxon>Lithodesmiaceae</taxon>
        <taxon>Ditylum</taxon>
    </lineage>
</organism>
<dbReference type="EMBL" id="HBGN01014809">
    <property type="protein sequence ID" value="CAD9327035.1"/>
    <property type="molecule type" value="Transcribed_RNA"/>
</dbReference>
<dbReference type="AlphaFoldDB" id="A0A7S1Z2Z8"/>
<protein>
    <recommendedName>
        <fullName evidence="2">Sulfotransferase domain-containing protein</fullName>
    </recommendedName>
</protein>
<sequence length="269" mass="31748">MIVNFLPKPLQKKEKYVIALLLLLILMVSTQFDSIVQSDMPLQATNHRAENPNNVLYGHIHIARTGGTSLNRQIATNYERVCGNKGFTNHLRFKYIKNNNLMESTNFDECDFISTEKDYTFWDQFEHQGRPVELHVPCKNPVSHLMSMVNYDGKAFDCGDGIAKQIDDVSHYVTHRFSQTLSQRENFALKCFDTSNTDKYVEYMAHNLEYTKINRLYKEMEKKKFHLQEDECVWEYPKMMDFIRKYMIDHFDYYAFCEECIGSTNDLFL</sequence>
<reference evidence="1" key="1">
    <citation type="submission" date="2021-01" db="EMBL/GenBank/DDBJ databases">
        <authorList>
            <person name="Corre E."/>
            <person name="Pelletier E."/>
            <person name="Niang G."/>
            <person name="Scheremetjew M."/>
            <person name="Finn R."/>
            <person name="Kale V."/>
            <person name="Holt S."/>
            <person name="Cochrane G."/>
            <person name="Meng A."/>
            <person name="Brown T."/>
            <person name="Cohen L."/>
        </authorList>
    </citation>
    <scope>NUCLEOTIDE SEQUENCE</scope>
    <source>
        <strain evidence="1">Pop2</strain>
    </source>
</reference>